<accession>A0A395I1E4</accession>
<reference evidence="1 2" key="1">
    <citation type="submission" date="2018-02" db="EMBL/GenBank/DDBJ databases">
        <title>The genomes of Aspergillus section Nigri reveals drivers in fungal speciation.</title>
        <authorList>
            <consortium name="DOE Joint Genome Institute"/>
            <person name="Vesth T.C."/>
            <person name="Nybo J."/>
            <person name="Theobald S."/>
            <person name="Brandl J."/>
            <person name="Frisvad J.C."/>
            <person name="Nielsen K.F."/>
            <person name="Lyhne E.K."/>
            <person name="Kogle M.E."/>
            <person name="Kuo A."/>
            <person name="Riley R."/>
            <person name="Clum A."/>
            <person name="Nolan M."/>
            <person name="Lipzen A."/>
            <person name="Salamov A."/>
            <person name="Henrissat B."/>
            <person name="Wiebenga A."/>
            <person name="De vries R.P."/>
            <person name="Grigoriev I.V."/>
            <person name="Mortensen U.H."/>
            <person name="Andersen M.R."/>
            <person name="Baker S.E."/>
        </authorList>
    </citation>
    <scope>NUCLEOTIDE SEQUENCE [LARGE SCALE GENOMIC DNA]</scope>
    <source>
        <strain evidence="1 2">CBS 101889</strain>
    </source>
</reference>
<gene>
    <name evidence="1" type="ORF">BO97DRAFT_28542</name>
</gene>
<keyword evidence="2" id="KW-1185">Reference proteome</keyword>
<dbReference type="Proteomes" id="UP000248961">
    <property type="component" value="Unassembled WGS sequence"/>
</dbReference>
<evidence type="ECO:0000313" key="1">
    <source>
        <dbReference type="EMBL" id="RAL13880.1"/>
    </source>
</evidence>
<dbReference type="AlphaFoldDB" id="A0A395I1E4"/>
<dbReference type="EMBL" id="KZ824277">
    <property type="protein sequence ID" value="RAL13880.1"/>
    <property type="molecule type" value="Genomic_DNA"/>
</dbReference>
<dbReference type="RefSeq" id="XP_025553034.1">
    <property type="nucleotide sequence ID" value="XM_025691108.1"/>
</dbReference>
<name>A0A395I1E4_ASPHC</name>
<dbReference type="VEuPathDB" id="FungiDB:BO97DRAFT_28542"/>
<sequence>MRPLIIGQRVEDKQYALQKISSTETRTVIARSCCTVHTLAGYIDITYQQALVTSEIIYFIYPLYSRV</sequence>
<proteinExistence type="predicted"/>
<protein>
    <submittedName>
        <fullName evidence="1">Uncharacterized protein</fullName>
    </submittedName>
</protein>
<dbReference type="GeneID" id="37195397"/>
<organism evidence="1 2">
    <name type="scientific">Aspergillus homomorphus (strain CBS 101889)</name>
    <dbReference type="NCBI Taxonomy" id="1450537"/>
    <lineage>
        <taxon>Eukaryota</taxon>
        <taxon>Fungi</taxon>
        <taxon>Dikarya</taxon>
        <taxon>Ascomycota</taxon>
        <taxon>Pezizomycotina</taxon>
        <taxon>Eurotiomycetes</taxon>
        <taxon>Eurotiomycetidae</taxon>
        <taxon>Eurotiales</taxon>
        <taxon>Aspergillaceae</taxon>
        <taxon>Aspergillus</taxon>
        <taxon>Aspergillus subgen. Circumdati</taxon>
    </lineage>
</organism>
<evidence type="ECO:0000313" key="2">
    <source>
        <dbReference type="Proteomes" id="UP000248961"/>
    </source>
</evidence>